<protein>
    <submittedName>
        <fullName evidence="2">DUF4013 domain-containing protein</fullName>
    </submittedName>
</protein>
<keyword evidence="1" id="KW-0812">Transmembrane</keyword>
<keyword evidence="1" id="KW-1133">Transmembrane helix</keyword>
<feature type="transmembrane region" description="Helical" evidence="1">
    <location>
        <begin position="155"/>
        <end position="175"/>
    </location>
</feature>
<evidence type="ECO:0000313" key="3">
    <source>
        <dbReference type="Proteomes" id="UP001597085"/>
    </source>
</evidence>
<reference evidence="2 3" key="1">
    <citation type="journal article" date="2019" name="Int. J. Syst. Evol. Microbiol.">
        <title>The Global Catalogue of Microorganisms (GCM) 10K type strain sequencing project: providing services to taxonomists for standard genome sequencing and annotation.</title>
        <authorList>
            <consortium name="The Broad Institute Genomics Platform"/>
            <consortium name="The Broad Institute Genome Sequencing Center for Infectious Disease"/>
            <person name="Wu L."/>
            <person name="Ma J."/>
        </authorList>
    </citation>
    <scope>NUCLEOTIDE SEQUENCE [LARGE SCALE GENOMIC DNA]</scope>
    <source>
        <strain evidence="2 3">CGMCC 1.12121</strain>
    </source>
</reference>
<dbReference type="RefSeq" id="WP_256421849.1">
    <property type="nucleotide sequence ID" value="NZ_JANHDI010000009.1"/>
</dbReference>
<dbReference type="AlphaFoldDB" id="A0ABD6CR76"/>
<comment type="caution">
    <text evidence="2">The sequence shown here is derived from an EMBL/GenBank/DDBJ whole genome shotgun (WGS) entry which is preliminary data.</text>
</comment>
<evidence type="ECO:0000256" key="1">
    <source>
        <dbReference type="SAM" id="Phobius"/>
    </source>
</evidence>
<evidence type="ECO:0000313" key="2">
    <source>
        <dbReference type="EMBL" id="MFD1600312.1"/>
    </source>
</evidence>
<accession>A0ABD6CR76</accession>
<keyword evidence="1" id="KW-0472">Membrane</keyword>
<name>A0ABD6CR76_9EURY</name>
<organism evidence="2 3">
    <name type="scientific">Halobellus rarus</name>
    <dbReference type="NCBI Taxonomy" id="1126237"/>
    <lineage>
        <taxon>Archaea</taxon>
        <taxon>Methanobacteriati</taxon>
        <taxon>Methanobacteriota</taxon>
        <taxon>Stenosarchaea group</taxon>
        <taxon>Halobacteria</taxon>
        <taxon>Halobacteriales</taxon>
        <taxon>Haloferacaceae</taxon>
        <taxon>Halobellus</taxon>
    </lineage>
</organism>
<keyword evidence="3" id="KW-1185">Reference proteome</keyword>
<feature type="transmembrane region" description="Helical" evidence="1">
    <location>
        <begin position="35"/>
        <end position="59"/>
    </location>
</feature>
<dbReference type="Proteomes" id="UP001597085">
    <property type="component" value="Unassembled WGS sequence"/>
</dbReference>
<sequence>MSSAQAATDEAPPPDEEGLLRFSLLYPSRDGWETVLWGGVVFLFFWLLVPFFIAAGYFLRLTRAAGRGDATPPSFADWKVLLVDGVKLVFVLLPAAIIYALAVALTAEVSDPLALFVAIAGFYVYPSIYMNYAVTGDWRTAYSPSIVSEQLPTATYLYGFLLYVLVINGIGVIVATLVLGASLFTIIGWIIIWPMVYFYWYGIDAALWGRVYYHLETR</sequence>
<dbReference type="Pfam" id="PF13197">
    <property type="entry name" value="DUF4013"/>
    <property type="match status" value="1"/>
</dbReference>
<feature type="transmembrane region" description="Helical" evidence="1">
    <location>
        <begin position="181"/>
        <end position="200"/>
    </location>
</feature>
<dbReference type="InterPro" id="IPR025098">
    <property type="entry name" value="DUF4013"/>
</dbReference>
<dbReference type="EMBL" id="JBHUDK010000014">
    <property type="protein sequence ID" value="MFD1600312.1"/>
    <property type="molecule type" value="Genomic_DNA"/>
</dbReference>
<proteinExistence type="predicted"/>
<feature type="transmembrane region" description="Helical" evidence="1">
    <location>
        <begin position="113"/>
        <end position="134"/>
    </location>
</feature>
<gene>
    <name evidence="2" type="ORF">ACFSBX_15280</name>
</gene>
<feature type="transmembrane region" description="Helical" evidence="1">
    <location>
        <begin position="80"/>
        <end position="107"/>
    </location>
</feature>